<dbReference type="Pfam" id="PF00691">
    <property type="entry name" value="OmpA"/>
    <property type="match status" value="1"/>
</dbReference>
<dbReference type="STRING" id="46506.AA415_01423"/>
<evidence type="ECO:0000259" key="2">
    <source>
        <dbReference type="Pfam" id="PF00691"/>
    </source>
</evidence>
<name>A0A108T947_BACSE</name>
<evidence type="ECO:0000313" key="5">
    <source>
        <dbReference type="Proteomes" id="UP000056419"/>
    </source>
</evidence>
<keyword evidence="1" id="KW-0732">Signal</keyword>
<sequence length="493" mass="55223" precursor="true">MRKEWIYGKLICSALFLLGTCLPASAQTGHLSGVRVVNDEIKKNGREVHVNFVLDIEEMHVKRQESVRLYPVVVAKEGGKSLELPSVVLDGRVRDKVHRREKALTGSAKTDGAYIALRRKNGEAQQVEYAVTLPYEPWMAQSRLVLREQVTGCLECAQSGMEETPVKNTFLQLFRPQYATAFVQPGKETVKVRNEVRVARLQFRQDSYNIDPKFKNNESELATVSSSVEVVKTNPDLTITGIYITGYASPEGTVEYNLKLSKNRAEALAAYAQKDTEVDASLWHVTGVGEDWEGLRKEVEKHPQLLKIDDVLRIIDECDGDKDLCEQRIRDLVPPEIYQRLLNEMYGPLRRNEYRIEYNVRNFNLEEAKNLLKTRPDLLSVEEIYMVADSYGKGSAEYDEAMLTAARTYPANAAAVVNGACVKMEQGDVKGAIDLLEGCEVKDDASVLNALGVACARDKQYDKAKEILERALKAGSMEAQKNLEQLAGVVADL</sequence>
<keyword evidence="5" id="KW-1185">Reference proteome</keyword>
<dbReference type="Proteomes" id="UP000056419">
    <property type="component" value="Unassembled WGS sequence"/>
</dbReference>
<dbReference type="EMBL" id="LRGC01000005">
    <property type="protein sequence ID" value="KWR55643.1"/>
    <property type="molecule type" value="Genomic_DNA"/>
</dbReference>
<dbReference type="AlphaFoldDB" id="A0A108T947"/>
<dbReference type="PATRIC" id="fig|46506.5.peg.1517"/>
<protein>
    <submittedName>
        <fullName evidence="4">Putative outer membrane protein-associated (Lipo)protein</fullName>
    </submittedName>
</protein>
<dbReference type="SUPFAM" id="SSF103088">
    <property type="entry name" value="OmpA-like"/>
    <property type="match status" value="1"/>
</dbReference>
<dbReference type="InterPro" id="IPR011990">
    <property type="entry name" value="TPR-like_helical_dom_sf"/>
</dbReference>
<accession>A0A108T947</accession>
<dbReference type="RefSeq" id="WP_060385684.1">
    <property type="nucleotide sequence ID" value="NZ_LRGC01000005.1"/>
</dbReference>
<evidence type="ECO:0000259" key="3">
    <source>
        <dbReference type="Pfam" id="PF12984"/>
    </source>
</evidence>
<feature type="chain" id="PRO_5007130914" evidence="1">
    <location>
        <begin position="27"/>
        <end position="493"/>
    </location>
</feature>
<dbReference type="Pfam" id="PF12984">
    <property type="entry name" value="DUF3868"/>
    <property type="match status" value="1"/>
</dbReference>
<feature type="domain" description="OmpA-like" evidence="2">
    <location>
        <begin position="203"/>
        <end position="290"/>
    </location>
</feature>
<gene>
    <name evidence="4" type="primary">ompA</name>
    <name evidence="4" type="ORF">AA415_01423</name>
</gene>
<evidence type="ECO:0000313" key="4">
    <source>
        <dbReference type="EMBL" id="KWR55643.1"/>
    </source>
</evidence>
<reference evidence="4 5" key="1">
    <citation type="journal article" date="2016" name="BMC Genomics">
        <title>Type VI secretion systems of human gut Bacteroidales segregate into three genetic architectures, two of which are contained on mobile genetic elements.</title>
        <authorList>
            <person name="Coyne M.J."/>
            <person name="Roelofs K.G."/>
            <person name="Comstock L.E."/>
        </authorList>
    </citation>
    <scope>NUCLEOTIDE SEQUENCE [LARGE SCALE GENOMIC DNA]</scope>
    <source>
        <strain evidence="4 5">CL09T03C01</strain>
    </source>
</reference>
<feature type="domain" description="DUF3868" evidence="3">
    <location>
        <begin position="15"/>
        <end position="106"/>
    </location>
</feature>
<dbReference type="Gene3D" id="1.25.40.10">
    <property type="entry name" value="Tetratricopeptide repeat domain"/>
    <property type="match status" value="1"/>
</dbReference>
<dbReference type="InterPro" id="IPR024480">
    <property type="entry name" value="DUF3868"/>
</dbReference>
<feature type="signal peptide" evidence="1">
    <location>
        <begin position="1"/>
        <end position="26"/>
    </location>
</feature>
<organism evidence="4 5">
    <name type="scientific">Bacteroides stercoris</name>
    <dbReference type="NCBI Taxonomy" id="46506"/>
    <lineage>
        <taxon>Bacteria</taxon>
        <taxon>Pseudomonadati</taxon>
        <taxon>Bacteroidota</taxon>
        <taxon>Bacteroidia</taxon>
        <taxon>Bacteroidales</taxon>
        <taxon>Bacteroidaceae</taxon>
        <taxon>Bacteroides</taxon>
    </lineage>
</organism>
<dbReference type="SUPFAM" id="SSF48452">
    <property type="entry name" value="TPR-like"/>
    <property type="match status" value="1"/>
</dbReference>
<evidence type="ECO:0000256" key="1">
    <source>
        <dbReference type="SAM" id="SignalP"/>
    </source>
</evidence>
<proteinExistence type="predicted"/>
<comment type="caution">
    <text evidence="4">The sequence shown here is derived from an EMBL/GenBank/DDBJ whole genome shotgun (WGS) entry which is preliminary data.</text>
</comment>
<dbReference type="Gene3D" id="3.30.1330.60">
    <property type="entry name" value="OmpA-like domain"/>
    <property type="match status" value="1"/>
</dbReference>
<dbReference type="InterPro" id="IPR036737">
    <property type="entry name" value="OmpA-like_sf"/>
</dbReference>
<dbReference type="InterPro" id="IPR006665">
    <property type="entry name" value="OmpA-like"/>
</dbReference>